<dbReference type="EMBL" id="JAFJYH010000033">
    <property type="protein sequence ID" value="KAG4423494.1"/>
    <property type="molecule type" value="Genomic_DNA"/>
</dbReference>
<keyword evidence="4" id="KW-1185">Reference proteome</keyword>
<organism evidence="3 4">
    <name type="scientific">Cadophora malorum</name>
    <dbReference type="NCBI Taxonomy" id="108018"/>
    <lineage>
        <taxon>Eukaryota</taxon>
        <taxon>Fungi</taxon>
        <taxon>Dikarya</taxon>
        <taxon>Ascomycota</taxon>
        <taxon>Pezizomycotina</taxon>
        <taxon>Leotiomycetes</taxon>
        <taxon>Helotiales</taxon>
        <taxon>Ploettnerulaceae</taxon>
        <taxon>Cadophora</taxon>
    </lineage>
</organism>
<evidence type="ECO:0000256" key="2">
    <source>
        <dbReference type="SAM" id="MobiDB-lite"/>
    </source>
</evidence>
<protein>
    <submittedName>
        <fullName evidence="3">Uncharacterized protein</fullName>
    </submittedName>
</protein>
<accession>A0A8H7WEP8</accession>
<reference evidence="3" key="1">
    <citation type="submission" date="2021-02" db="EMBL/GenBank/DDBJ databases">
        <title>Genome sequence Cadophora malorum strain M34.</title>
        <authorList>
            <person name="Stefanovic E."/>
            <person name="Vu D."/>
            <person name="Scully C."/>
            <person name="Dijksterhuis J."/>
            <person name="Roader J."/>
            <person name="Houbraken J."/>
        </authorList>
    </citation>
    <scope>NUCLEOTIDE SEQUENCE</scope>
    <source>
        <strain evidence="3">M34</strain>
    </source>
</reference>
<name>A0A8H7WEP8_9HELO</name>
<dbReference type="AlphaFoldDB" id="A0A8H7WEP8"/>
<gene>
    <name evidence="3" type="ORF">IFR04_003317</name>
</gene>
<keyword evidence="1" id="KW-0175">Coiled coil</keyword>
<dbReference type="OrthoDB" id="3555742at2759"/>
<evidence type="ECO:0000313" key="4">
    <source>
        <dbReference type="Proteomes" id="UP000664132"/>
    </source>
</evidence>
<sequence length="336" mass="38320">MPSSHPIQQLEHVIMKAEAADPPGRARDLLRPIQGTIKVREQHYEDCLKEKDAQVLALKLELFKVKMSAKEMDEKFLAVRGELRDTKGDFRSLKSQAREGEKRIGELEAEKLAWLEDSCDKVKELEAARADLQLEVDSLRDTVNRQSSEMFDLRVKGIAQRGEIHFLMKNIVALQEDLELKRAAADWLAQNGPSLQDDFHRMQDEITELKEKGAEMAKMMARGAREWHIDRVSHGVAEPEVIGASEGEALTNTGRSNRGDSVKLRNVELGNEMRVRSWASKEHRRATNSPQAKRSRSGQVKRGFEVSDPYVGMDIGEEVKIVQYRRKRMSLFQYVA</sequence>
<feature type="region of interest" description="Disordered" evidence="2">
    <location>
        <begin position="278"/>
        <end position="301"/>
    </location>
</feature>
<evidence type="ECO:0000256" key="1">
    <source>
        <dbReference type="SAM" id="Coils"/>
    </source>
</evidence>
<evidence type="ECO:0000313" key="3">
    <source>
        <dbReference type="EMBL" id="KAG4423494.1"/>
    </source>
</evidence>
<dbReference type="Proteomes" id="UP000664132">
    <property type="component" value="Unassembled WGS sequence"/>
</dbReference>
<feature type="coiled-coil region" evidence="1">
    <location>
        <begin position="90"/>
        <end position="149"/>
    </location>
</feature>
<comment type="caution">
    <text evidence="3">The sequence shown here is derived from an EMBL/GenBank/DDBJ whole genome shotgun (WGS) entry which is preliminary data.</text>
</comment>
<proteinExistence type="predicted"/>